<dbReference type="EMBL" id="PDKJ01000006">
    <property type="protein sequence ID" value="RXJ68149.1"/>
    <property type="molecule type" value="Genomic_DNA"/>
</dbReference>
<dbReference type="InterPro" id="IPR009078">
    <property type="entry name" value="Ferritin-like_SF"/>
</dbReference>
<reference evidence="2 3" key="1">
    <citation type="submission" date="2017-10" db="EMBL/GenBank/DDBJ databases">
        <title>Genomics of the genus Arcobacter.</title>
        <authorList>
            <person name="Perez-Cataluna A."/>
            <person name="Figueras M.J."/>
        </authorList>
    </citation>
    <scope>NUCLEOTIDE SEQUENCE [LARGE SCALE GENOMIC DNA]</scope>
    <source>
        <strain evidence="2 3">CECT 8993</strain>
    </source>
</reference>
<dbReference type="SUPFAM" id="SSF47240">
    <property type="entry name" value="Ferritin-like"/>
    <property type="match status" value="1"/>
</dbReference>
<dbReference type="GO" id="GO:0046872">
    <property type="term" value="F:metal ion binding"/>
    <property type="evidence" value="ECO:0007669"/>
    <property type="project" value="InterPro"/>
</dbReference>
<dbReference type="GO" id="GO:0016491">
    <property type="term" value="F:oxidoreductase activity"/>
    <property type="evidence" value="ECO:0007669"/>
    <property type="project" value="InterPro"/>
</dbReference>
<gene>
    <name evidence="2" type="ORF">CRV08_07775</name>
</gene>
<evidence type="ECO:0000259" key="1">
    <source>
        <dbReference type="Pfam" id="PF02915"/>
    </source>
</evidence>
<organism evidence="2 3">
    <name type="scientific">Halarcobacter ebronensis</name>
    <dbReference type="NCBI Taxonomy" id="1462615"/>
    <lineage>
        <taxon>Bacteria</taxon>
        <taxon>Pseudomonadati</taxon>
        <taxon>Campylobacterota</taxon>
        <taxon>Epsilonproteobacteria</taxon>
        <taxon>Campylobacterales</taxon>
        <taxon>Arcobacteraceae</taxon>
        <taxon>Halarcobacter</taxon>
    </lineage>
</organism>
<evidence type="ECO:0000313" key="3">
    <source>
        <dbReference type="Proteomes" id="UP000290172"/>
    </source>
</evidence>
<dbReference type="InterPro" id="IPR003251">
    <property type="entry name" value="Rr_diiron-bd_dom"/>
</dbReference>
<dbReference type="AlphaFoldDB" id="A0A4Q0YGJ2"/>
<sequence>MNVYEYAMKVEKEGEAYYREMSAKASNPGLKRVFTMLAEEEVKHYNIFKNMMKKENIDLDKLDIITDTKTIFQTLLEEKDNVSLDSEHLEYYKDAIAREDNSFEFYTEKACELEDEKEKKVFLQIAQEEKKHKRVLEEIVIFLEEPADWVASAEF</sequence>
<dbReference type="PANTHER" id="PTHR33531:SF7">
    <property type="entry name" value="HYPOTHETICAL MEMBRANE PROTEIN, CONSERVED"/>
    <property type="match status" value="1"/>
</dbReference>
<accession>A0A4Q0YGJ2</accession>
<comment type="caution">
    <text evidence="2">The sequence shown here is derived from an EMBL/GenBank/DDBJ whole genome shotgun (WGS) entry which is preliminary data.</text>
</comment>
<dbReference type="Pfam" id="PF02915">
    <property type="entry name" value="Rubrerythrin"/>
    <property type="match status" value="1"/>
</dbReference>
<dbReference type="PANTHER" id="PTHR33531">
    <property type="entry name" value="RUBRERYTHRIN SUBFAMILY"/>
    <property type="match status" value="1"/>
</dbReference>
<name>A0A4Q0YGJ2_9BACT</name>
<proteinExistence type="predicted"/>
<feature type="domain" description="Rubrerythrin diiron-binding" evidence="1">
    <location>
        <begin position="5"/>
        <end position="138"/>
    </location>
</feature>
<protein>
    <submittedName>
        <fullName evidence="2">Rubrerythrin</fullName>
    </submittedName>
</protein>
<dbReference type="Gene3D" id="1.20.1260.10">
    <property type="match status" value="1"/>
</dbReference>
<dbReference type="Proteomes" id="UP000290172">
    <property type="component" value="Unassembled WGS sequence"/>
</dbReference>
<evidence type="ECO:0000313" key="2">
    <source>
        <dbReference type="EMBL" id="RXJ68149.1"/>
    </source>
</evidence>
<dbReference type="CDD" id="cd01045">
    <property type="entry name" value="Ferritin_like_AB"/>
    <property type="match status" value="1"/>
</dbReference>
<dbReference type="RefSeq" id="WP_128980806.1">
    <property type="nucleotide sequence ID" value="NZ_PDKJ01000006.1"/>
</dbReference>
<dbReference type="InterPro" id="IPR012347">
    <property type="entry name" value="Ferritin-like"/>
</dbReference>